<keyword evidence="8 10" id="KW-1133">Transmembrane helix</keyword>
<keyword evidence="9 10" id="KW-0472">Membrane</keyword>
<dbReference type="Gene3D" id="3.40.50.300">
    <property type="entry name" value="P-loop containing nucleotide triphosphate hydrolases"/>
    <property type="match status" value="1"/>
</dbReference>
<dbReference type="GO" id="GO:0005524">
    <property type="term" value="F:ATP binding"/>
    <property type="evidence" value="ECO:0007669"/>
    <property type="project" value="UniProtKB-KW"/>
</dbReference>
<evidence type="ECO:0000256" key="6">
    <source>
        <dbReference type="ARBA" id="ARBA00022741"/>
    </source>
</evidence>
<dbReference type="Pfam" id="PF12698">
    <property type="entry name" value="ABC2_membrane_3"/>
    <property type="match status" value="1"/>
</dbReference>
<dbReference type="SUPFAM" id="SSF52540">
    <property type="entry name" value="P-loop containing nucleoside triphosphate hydrolases"/>
    <property type="match status" value="1"/>
</dbReference>
<keyword evidence="4 10" id="KW-0812">Transmembrane</keyword>
<proteinExistence type="inferred from homology"/>
<dbReference type="PANTHER" id="PTHR19229:SF36">
    <property type="entry name" value="ATP-BINDING CASSETTE SUB-FAMILY A MEMBER 2"/>
    <property type="match status" value="1"/>
</dbReference>
<dbReference type="SMART" id="SM00382">
    <property type="entry name" value="AAA"/>
    <property type="match status" value="1"/>
</dbReference>
<evidence type="ECO:0000256" key="8">
    <source>
        <dbReference type="ARBA" id="ARBA00022989"/>
    </source>
</evidence>
<dbReference type="AlphaFoldDB" id="A0A8H4JJR7"/>
<evidence type="ECO:0000256" key="3">
    <source>
        <dbReference type="ARBA" id="ARBA00022448"/>
    </source>
</evidence>
<evidence type="ECO:0000259" key="11">
    <source>
        <dbReference type="PROSITE" id="PS50893"/>
    </source>
</evidence>
<dbReference type="Pfam" id="PF00005">
    <property type="entry name" value="ABC_tran"/>
    <property type="match status" value="1"/>
</dbReference>
<reference evidence="12" key="1">
    <citation type="submission" date="2020-01" db="EMBL/GenBank/DDBJ databases">
        <title>Identification and distribution of gene clusters putatively required for synthesis of sphingolipid metabolism inhibitors in phylogenetically diverse species of the filamentous fungus Fusarium.</title>
        <authorList>
            <person name="Kim H.-S."/>
            <person name="Busman M."/>
            <person name="Brown D.W."/>
            <person name="Divon H."/>
            <person name="Uhlig S."/>
            <person name="Proctor R.H."/>
        </authorList>
    </citation>
    <scope>NUCLEOTIDE SEQUENCE</scope>
    <source>
        <strain evidence="12">NRRL 53441</strain>
    </source>
</reference>
<dbReference type="EMBL" id="JAADJG010001048">
    <property type="protein sequence ID" value="KAF4427420.1"/>
    <property type="molecule type" value="Genomic_DNA"/>
</dbReference>
<dbReference type="GO" id="GO:0005319">
    <property type="term" value="F:lipid transporter activity"/>
    <property type="evidence" value="ECO:0007669"/>
    <property type="project" value="TreeGrafter"/>
</dbReference>
<accession>A0A8H4JJR7</accession>
<evidence type="ECO:0000313" key="12">
    <source>
        <dbReference type="EMBL" id="KAF4427420.1"/>
    </source>
</evidence>
<dbReference type="GO" id="GO:0016020">
    <property type="term" value="C:membrane"/>
    <property type="evidence" value="ECO:0007669"/>
    <property type="project" value="UniProtKB-SubCell"/>
</dbReference>
<sequence>MIVYMSIALSVYPAFFALYPSNERRRFVRGLQYSNGVRPFPLWIAYLLFDLVIVLVSTAIVTAIWAGVSEIWFNLGYVFLILFLYGVASTLFSYLVSLFTKTQLGTYAWAAASQTLIFVVYIIAYMSVLTYSPVTKVDSSLRLVHFVISAFAPIGSALKALFISTNLFSTACDGNQLTDNPSGILYYGGPILYLILQSVILFGLLIWLDTGSAGASIRGLLQRGKKPESDEEHVDEDIIDEREKVIRNAENEHGLRVMHLTKSFRNNTAVDNVTFGIKRGEVFALLGPNGAGKSTTISLIRGDIKPDRNGGDVLVEDISVNKSLAAARANLGVCPQFDAMDQMTVREHLEFYANIRGVTDVEHNVRAVMQAVGLESFSTRMAHALSGGNKRKLSLGIALMGNPTVVLLDEPSSGLDAASKRVMWKTLEATVPGRSILLTTHSMEEADALAGRAGILARRMLALGTPDNLRHRFGDALHIHLVAKSAPRTSEEEMNKVTSWIRQTLPSADVDEKTYHGQVRFSVRANEVLAATSDRKMEEITRDQELDLSQSAIGHLVVLLEENKEQLGVGHYSVSPTTLDQVFLTIVGQHNVKEENSEEKEQSVWRKIWMFGRS</sequence>
<dbReference type="OrthoDB" id="8061355at2759"/>
<keyword evidence="6" id="KW-0547">Nucleotide-binding</keyword>
<evidence type="ECO:0000256" key="10">
    <source>
        <dbReference type="SAM" id="Phobius"/>
    </source>
</evidence>
<gene>
    <name evidence="12" type="ORF">F53441_14082</name>
</gene>
<feature type="transmembrane region" description="Helical" evidence="10">
    <location>
        <begin position="184"/>
        <end position="208"/>
    </location>
</feature>
<feature type="transmembrane region" description="Helical" evidence="10">
    <location>
        <begin position="143"/>
        <end position="164"/>
    </location>
</feature>
<dbReference type="InterPro" id="IPR026082">
    <property type="entry name" value="ABCA"/>
</dbReference>
<feature type="transmembrane region" description="Helical" evidence="10">
    <location>
        <begin position="40"/>
        <end position="68"/>
    </location>
</feature>
<dbReference type="PROSITE" id="PS00211">
    <property type="entry name" value="ABC_TRANSPORTER_1"/>
    <property type="match status" value="1"/>
</dbReference>
<protein>
    <recommendedName>
        <fullName evidence="11">ABC transporter domain-containing protein</fullName>
    </recommendedName>
</protein>
<dbReference type="InterPro" id="IPR017871">
    <property type="entry name" value="ABC_transporter-like_CS"/>
</dbReference>
<keyword evidence="13" id="KW-1185">Reference proteome</keyword>
<dbReference type="Proteomes" id="UP000605986">
    <property type="component" value="Unassembled WGS sequence"/>
</dbReference>
<evidence type="ECO:0000256" key="4">
    <source>
        <dbReference type="ARBA" id="ARBA00022692"/>
    </source>
</evidence>
<dbReference type="PANTHER" id="PTHR19229">
    <property type="entry name" value="ATP-BINDING CASSETTE TRANSPORTER SUBFAMILY A ABCA"/>
    <property type="match status" value="1"/>
</dbReference>
<keyword evidence="5" id="KW-0677">Repeat</keyword>
<comment type="caution">
    <text evidence="12">The sequence shown here is derived from an EMBL/GenBank/DDBJ whole genome shotgun (WGS) entry which is preliminary data.</text>
</comment>
<evidence type="ECO:0000256" key="1">
    <source>
        <dbReference type="ARBA" id="ARBA00004141"/>
    </source>
</evidence>
<name>A0A8H4JJR7_9HYPO</name>
<feature type="domain" description="ABC transporter" evidence="11">
    <location>
        <begin position="255"/>
        <end position="482"/>
    </location>
</feature>
<dbReference type="PROSITE" id="PS50893">
    <property type="entry name" value="ABC_TRANSPORTER_2"/>
    <property type="match status" value="1"/>
</dbReference>
<evidence type="ECO:0000256" key="5">
    <source>
        <dbReference type="ARBA" id="ARBA00022737"/>
    </source>
</evidence>
<dbReference type="FunFam" id="3.40.50.300:FF:001345">
    <property type="entry name" value="Related to ABC transporter"/>
    <property type="match status" value="1"/>
</dbReference>
<comment type="subcellular location">
    <subcellularLocation>
        <location evidence="1">Membrane</location>
        <topology evidence="1">Multi-pass membrane protein</topology>
    </subcellularLocation>
</comment>
<feature type="transmembrane region" description="Helical" evidence="10">
    <location>
        <begin position="75"/>
        <end position="95"/>
    </location>
</feature>
<evidence type="ECO:0000313" key="13">
    <source>
        <dbReference type="Proteomes" id="UP000605986"/>
    </source>
</evidence>
<keyword evidence="7" id="KW-0067">ATP-binding</keyword>
<comment type="similarity">
    <text evidence="2">Belongs to the ABC transporter superfamily. ABCA family.</text>
</comment>
<feature type="transmembrane region" description="Helical" evidence="10">
    <location>
        <begin position="107"/>
        <end position="131"/>
    </location>
</feature>
<dbReference type="GO" id="GO:0016887">
    <property type="term" value="F:ATP hydrolysis activity"/>
    <property type="evidence" value="ECO:0007669"/>
    <property type="project" value="InterPro"/>
</dbReference>
<keyword evidence="3" id="KW-0813">Transport</keyword>
<dbReference type="InterPro" id="IPR003593">
    <property type="entry name" value="AAA+_ATPase"/>
</dbReference>
<dbReference type="InterPro" id="IPR013525">
    <property type="entry name" value="ABC2_TM"/>
</dbReference>
<evidence type="ECO:0000256" key="7">
    <source>
        <dbReference type="ARBA" id="ARBA00022840"/>
    </source>
</evidence>
<dbReference type="GO" id="GO:0140359">
    <property type="term" value="F:ABC-type transporter activity"/>
    <property type="evidence" value="ECO:0007669"/>
    <property type="project" value="InterPro"/>
</dbReference>
<dbReference type="InterPro" id="IPR003439">
    <property type="entry name" value="ABC_transporter-like_ATP-bd"/>
</dbReference>
<dbReference type="InterPro" id="IPR027417">
    <property type="entry name" value="P-loop_NTPase"/>
</dbReference>
<dbReference type="CDD" id="cd03263">
    <property type="entry name" value="ABC_subfamily_A"/>
    <property type="match status" value="1"/>
</dbReference>
<evidence type="ECO:0000256" key="9">
    <source>
        <dbReference type="ARBA" id="ARBA00023136"/>
    </source>
</evidence>
<evidence type="ECO:0000256" key="2">
    <source>
        <dbReference type="ARBA" id="ARBA00008869"/>
    </source>
</evidence>
<organism evidence="12 13">
    <name type="scientific">Fusarium austroafricanum</name>
    <dbReference type="NCBI Taxonomy" id="2364996"/>
    <lineage>
        <taxon>Eukaryota</taxon>
        <taxon>Fungi</taxon>
        <taxon>Dikarya</taxon>
        <taxon>Ascomycota</taxon>
        <taxon>Pezizomycotina</taxon>
        <taxon>Sordariomycetes</taxon>
        <taxon>Hypocreomycetidae</taxon>
        <taxon>Hypocreales</taxon>
        <taxon>Nectriaceae</taxon>
        <taxon>Fusarium</taxon>
        <taxon>Fusarium concolor species complex</taxon>
    </lineage>
</organism>